<evidence type="ECO:0000313" key="4">
    <source>
        <dbReference type="Proteomes" id="UP000319257"/>
    </source>
</evidence>
<feature type="region of interest" description="Disordered" evidence="1">
    <location>
        <begin position="49"/>
        <end position="72"/>
    </location>
</feature>
<organism evidence="2 4">
    <name type="scientific">Thyridium curvatum</name>
    <dbReference type="NCBI Taxonomy" id="1093900"/>
    <lineage>
        <taxon>Eukaryota</taxon>
        <taxon>Fungi</taxon>
        <taxon>Dikarya</taxon>
        <taxon>Ascomycota</taxon>
        <taxon>Pezizomycotina</taxon>
        <taxon>Sordariomycetes</taxon>
        <taxon>Sordariomycetidae</taxon>
        <taxon>Thyridiales</taxon>
        <taxon>Thyridiaceae</taxon>
        <taxon>Thyridium</taxon>
    </lineage>
</organism>
<evidence type="ECO:0000313" key="2">
    <source>
        <dbReference type="EMBL" id="TPX09034.1"/>
    </source>
</evidence>
<dbReference type="InParanoid" id="A0A507AR99"/>
<evidence type="ECO:0000256" key="1">
    <source>
        <dbReference type="SAM" id="MobiDB-lite"/>
    </source>
</evidence>
<gene>
    <name evidence="2" type="ORF">E0L32_001494</name>
    <name evidence="3" type="ORF">E0L32_001705</name>
</gene>
<accession>A0A507AR99</accession>
<dbReference type="EMBL" id="SKBQ01000006">
    <property type="protein sequence ID" value="TPX09245.1"/>
    <property type="molecule type" value="Genomic_DNA"/>
</dbReference>
<protein>
    <submittedName>
        <fullName evidence="2">Uncharacterized protein</fullName>
    </submittedName>
</protein>
<comment type="caution">
    <text evidence="2">The sequence shown here is derived from an EMBL/GenBank/DDBJ whole genome shotgun (WGS) entry which is preliminary data.</text>
</comment>
<evidence type="ECO:0000313" key="3">
    <source>
        <dbReference type="EMBL" id="TPX09245.1"/>
    </source>
</evidence>
<dbReference type="Proteomes" id="UP000319257">
    <property type="component" value="Unassembled WGS sequence"/>
</dbReference>
<dbReference type="RefSeq" id="XP_030990745.1">
    <property type="nucleotide sequence ID" value="XM_031135580.1"/>
</dbReference>
<reference evidence="2 4" key="1">
    <citation type="submission" date="2019-06" db="EMBL/GenBank/DDBJ databases">
        <title>Draft genome sequence of the filamentous fungus Phialemoniopsis curvata isolated from diesel fuel.</title>
        <authorList>
            <person name="Varaljay V.A."/>
            <person name="Lyon W.J."/>
            <person name="Crouch A.L."/>
            <person name="Drake C.E."/>
            <person name="Hollomon J.M."/>
            <person name="Nadeau L.J."/>
            <person name="Nunn H.S."/>
            <person name="Stevenson B.S."/>
            <person name="Bojanowski C.L."/>
            <person name="Crookes-Goodson W.J."/>
        </authorList>
    </citation>
    <scope>NUCLEOTIDE SEQUENCE [LARGE SCALE GENOMIC DNA]</scope>
    <source>
        <strain evidence="2 4">D216</strain>
    </source>
</reference>
<dbReference type="GeneID" id="41968941"/>
<proteinExistence type="predicted"/>
<sequence length="185" mass="20720">MANEVQIPTGALYFSSAFVKESDSEIPRGDITVPRIPPDDIGIQYTMASTSASATHGRTDPRNKSGKSSFRPEWIYTPRDPAMYKQSFFEAYEQKEKIYEEKGCVHHFQIAEDRESFVPRQYPMPGEPNEEEDQPILIVQRASDATTLPDEIKSSRMLGDGQIQGMEMSLASLDTAKSADMMSQG</sequence>
<keyword evidence="4" id="KW-1185">Reference proteome</keyword>
<name>A0A507AR99_9PEZI</name>
<dbReference type="EMBL" id="SKBQ01000006">
    <property type="protein sequence ID" value="TPX09034.1"/>
    <property type="molecule type" value="Genomic_DNA"/>
</dbReference>
<dbReference type="AlphaFoldDB" id="A0A507AR99"/>